<sequence length="368" mass="40496">MNPIIRLSALTLSLGLGLGLAACGSLRDPSSKPLPKVFGATAVAVPEGFVTAPRPGDEIDSVALWRRPDGGSWVIATAKKSHTLVVYDGDDGSLVKVVGRRGRGVGEYERPNGIAVHDDLVFVVERDNHRVQVQRLPDFAPVAIIGREQLRSPYGLWLNPLPDGRLEMLVTDSFMADYRTETLPPLHELDQRVKRYQLDPRADGLAPEYLGHFGDTTEAGALRMVESIAGDPLHDRLLIAEEDLRVGTTLRVYDLAGRYSGRDIPSERFTAQAEGVALWACPDGRGYWIATDQNSDLTVFHVFDRRELGYLGSFTGRDVAMTDGIWLHQAGTRAFPDGVLYAAHNDEGVAAFDWREIARALDLSPRCR</sequence>
<dbReference type="PANTHER" id="PTHR24104:SF25">
    <property type="entry name" value="PROTEIN LIN-41"/>
    <property type="match status" value="1"/>
</dbReference>
<keyword evidence="3" id="KW-1185">Reference proteome</keyword>
<dbReference type="Gene3D" id="2.120.10.30">
    <property type="entry name" value="TolB, C-terminal domain"/>
    <property type="match status" value="1"/>
</dbReference>
<protein>
    <submittedName>
        <fullName evidence="2">Phytase</fullName>
    </submittedName>
</protein>
<evidence type="ECO:0000313" key="3">
    <source>
        <dbReference type="Proteomes" id="UP000322165"/>
    </source>
</evidence>
<dbReference type="InterPro" id="IPR050952">
    <property type="entry name" value="TRIM-NHL_E3_ligases"/>
</dbReference>
<comment type="caution">
    <text evidence="2">The sequence shown here is derived from an EMBL/GenBank/DDBJ whole genome shotgun (WGS) entry which is preliminary data.</text>
</comment>
<organism evidence="2 3">
    <name type="scientific">Arenimonas fontis</name>
    <dbReference type="NCBI Taxonomy" id="2608255"/>
    <lineage>
        <taxon>Bacteria</taxon>
        <taxon>Pseudomonadati</taxon>
        <taxon>Pseudomonadota</taxon>
        <taxon>Gammaproteobacteria</taxon>
        <taxon>Lysobacterales</taxon>
        <taxon>Lysobacteraceae</taxon>
        <taxon>Arenimonas</taxon>
    </lineage>
</organism>
<dbReference type="Proteomes" id="UP000322165">
    <property type="component" value="Unassembled WGS sequence"/>
</dbReference>
<feature type="domain" description="BPP" evidence="1">
    <location>
        <begin position="35"/>
        <end position="361"/>
    </location>
</feature>
<dbReference type="InterPro" id="IPR003431">
    <property type="entry name" value="B-propeller_Phytase"/>
</dbReference>
<dbReference type="Pfam" id="PF02333">
    <property type="entry name" value="Phytase"/>
    <property type="match status" value="1"/>
</dbReference>
<dbReference type="EMBL" id="VUOD01000003">
    <property type="protein sequence ID" value="KAA2285193.1"/>
    <property type="molecule type" value="Genomic_DNA"/>
</dbReference>
<accession>A0A5B2ZCB6</accession>
<evidence type="ECO:0000259" key="1">
    <source>
        <dbReference type="PROSITE" id="PS51662"/>
    </source>
</evidence>
<dbReference type="PROSITE" id="PS51662">
    <property type="entry name" value="BP_PHYTASE"/>
    <property type="match status" value="1"/>
</dbReference>
<reference evidence="2 3" key="1">
    <citation type="submission" date="2019-09" db="EMBL/GenBank/DDBJ databases">
        <title>Arenimonas chukotkensis sp. nov., a bacterium isolated from Chukotka hot spring, Arctic region, Russia.</title>
        <authorList>
            <person name="Zayulina K.S."/>
            <person name="Prokofeva M.I."/>
            <person name="Elcheninov A.G."/>
            <person name="Novikov A."/>
            <person name="Kochetkova T.V."/>
            <person name="Kublanov I.V."/>
        </authorList>
    </citation>
    <scope>NUCLEOTIDE SEQUENCE [LARGE SCALE GENOMIC DNA]</scope>
    <source>
        <strain evidence="2 3">3729k</strain>
    </source>
</reference>
<dbReference type="SUPFAM" id="SSF50956">
    <property type="entry name" value="Thermostable phytase (3-phytase)"/>
    <property type="match status" value="1"/>
</dbReference>
<proteinExistence type="predicted"/>
<dbReference type="RefSeq" id="WP_149860016.1">
    <property type="nucleotide sequence ID" value="NZ_VUOD01000003.1"/>
</dbReference>
<dbReference type="AlphaFoldDB" id="A0A5B2ZCB6"/>
<gene>
    <name evidence="2" type="ORF">F0415_04530</name>
</gene>
<name>A0A5B2ZCB6_9GAMM</name>
<dbReference type="PANTHER" id="PTHR24104">
    <property type="entry name" value="E3 UBIQUITIN-PROTEIN LIGASE NHLRC1-RELATED"/>
    <property type="match status" value="1"/>
</dbReference>
<dbReference type="GO" id="GO:0016158">
    <property type="term" value="F:inositol hexakisphosphate 3-phosphatase activity"/>
    <property type="evidence" value="ECO:0007669"/>
    <property type="project" value="InterPro"/>
</dbReference>
<dbReference type="PROSITE" id="PS51257">
    <property type="entry name" value="PROKAR_LIPOPROTEIN"/>
    <property type="match status" value="1"/>
</dbReference>
<dbReference type="InterPro" id="IPR011042">
    <property type="entry name" value="6-blade_b-propeller_TolB-like"/>
</dbReference>
<evidence type="ECO:0000313" key="2">
    <source>
        <dbReference type="EMBL" id="KAA2285193.1"/>
    </source>
</evidence>
<dbReference type="GO" id="GO:0008270">
    <property type="term" value="F:zinc ion binding"/>
    <property type="evidence" value="ECO:0007669"/>
    <property type="project" value="UniProtKB-KW"/>
</dbReference>
<reference evidence="2 3" key="2">
    <citation type="submission" date="2019-09" db="EMBL/GenBank/DDBJ databases">
        <authorList>
            <person name="Mazur A."/>
        </authorList>
    </citation>
    <scope>NUCLEOTIDE SEQUENCE [LARGE SCALE GENOMIC DNA]</scope>
    <source>
        <strain evidence="2 3">3729k</strain>
    </source>
</reference>